<dbReference type="EMBL" id="WVHS01000003">
    <property type="protein sequence ID" value="MXV16839.1"/>
    <property type="molecule type" value="Genomic_DNA"/>
</dbReference>
<dbReference type="RefSeq" id="WP_160907811.1">
    <property type="nucleotide sequence ID" value="NZ_WVHS01000003.1"/>
</dbReference>
<keyword evidence="2" id="KW-1185">Reference proteome</keyword>
<organism evidence="1 2">
    <name type="scientific">Hufsiella ginkgonis</name>
    <dbReference type="NCBI Taxonomy" id="2695274"/>
    <lineage>
        <taxon>Bacteria</taxon>
        <taxon>Pseudomonadati</taxon>
        <taxon>Bacteroidota</taxon>
        <taxon>Sphingobacteriia</taxon>
        <taxon>Sphingobacteriales</taxon>
        <taxon>Sphingobacteriaceae</taxon>
        <taxon>Hufsiella</taxon>
    </lineage>
</organism>
<sequence length="130" mass="14970">MKATDVRIGNIVKSLNEEVEYCIIESITKTRITGTNNNTQGRFVSKWNSGSDFFQGLPLTEKWLTKLGFSKITTSHDLALGNFRWNSKTGLYYERETESDVVEIDLSHIEHVHEFQNCYFAITGDEPFLR</sequence>
<gene>
    <name evidence="1" type="ORF">GS398_16170</name>
</gene>
<evidence type="ECO:0000313" key="1">
    <source>
        <dbReference type="EMBL" id="MXV16839.1"/>
    </source>
</evidence>
<comment type="caution">
    <text evidence="1">The sequence shown here is derived from an EMBL/GenBank/DDBJ whole genome shotgun (WGS) entry which is preliminary data.</text>
</comment>
<evidence type="ECO:0000313" key="2">
    <source>
        <dbReference type="Proteomes" id="UP000451233"/>
    </source>
</evidence>
<dbReference type="AlphaFoldDB" id="A0A7K1Y1E2"/>
<accession>A0A7K1Y1E2</accession>
<dbReference type="Proteomes" id="UP000451233">
    <property type="component" value="Unassembled WGS sequence"/>
</dbReference>
<proteinExistence type="predicted"/>
<name>A0A7K1Y1E2_9SPHI</name>
<protein>
    <submittedName>
        <fullName evidence="1">Uncharacterized protein</fullName>
    </submittedName>
</protein>
<reference evidence="1 2" key="1">
    <citation type="submission" date="2019-11" db="EMBL/GenBank/DDBJ databases">
        <title>Pedobacter sp. HMF7056 Genome sequencing and assembly.</title>
        <authorList>
            <person name="Kang H."/>
            <person name="Kim H."/>
            <person name="Joh K."/>
        </authorList>
    </citation>
    <scope>NUCLEOTIDE SEQUENCE [LARGE SCALE GENOMIC DNA]</scope>
    <source>
        <strain evidence="1 2">HMF7056</strain>
    </source>
</reference>